<evidence type="ECO:0000256" key="1">
    <source>
        <dbReference type="ARBA" id="ARBA00022741"/>
    </source>
</evidence>
<dbReference type="GO" id="GO:0016787">
    <property type="term" value="F:hydrolase activity"/>
    <property type="evidence" value="ECO:0007669"/>
    <property type="project" value="UniProtKB-KW"/>
</dbReference>
<dbReference type="GO" id="GO:0016604">
    <property type="term" value="C:nuclear body"/>
    <property type="evidence" value="ECO:0007669"/>
    <property type="project" value="TreeGrafter"/>
</dbReference>
<dbReference type="FunFam" id="3.40.50.300:FF:000326">
    <property type="entry name" value="P-loop containing nucleoside triphosphate hydrolase"/>
    <property type="match status" value="1"/>
</dbReference>
<reference evidence="8" key="1">
    <citation type="submission" date="2021-01" db="EMBL/GenBank/DDBJ databases">
        <authorList>
            <person name="Corre E."/>
            <person name="Pelletier E."/>
            <person name="Niang G."/>
            <person name="Scheremetjew M."/>
            <person name="Finn R."/>
            <person name="Kale V."/>
            <person name="Holt S."/>
            <person name="Cochrane G."/>
            <person name="Meng A."/>
            <person name="Brown T."/>
            <person name="Cohen L."/>
        </authorList>
    </citation>
    <scope>NUCLEOTIDE SEQUENCE</scope>
    <source>
        <strain evidence="8">Clade-A-BCC118000</strain>
    </source>
</reference>
<feature type="compositionally biased region" description="Acidic residues" evidence="5">
    <location>
        <begin position="991"/>
        <end position="1001"/>
    </location>
</feature>
<keyword evidence="3" id="KW-0347">Helicase</keyword>
<evidence type="ECO:0000259" key="6">
    <source>
        <dbReference type="Pfam" id="PF13086"/>
    </source>
</evidence>
<sequence>MPRLFEELTDVERTHAYCGDADVARIAYDALERELANDATLVANARDLDVAKRRVDRATRRGRVDEGQNARVVNVNCTSTCERCLDGFLELRRDARDARGGVESTGDEEATQNERLRFDFERVERGFDCEGTSDRIETEVLRECARGNALREILTAPAPARGRAIYEAAARAFAETCEKAKAGGDEWATSLMREIRERPCGSFPGLFALLAIDDRKTRQSVKELLSEPETDENGEPVMDADTGLPQTRMRALTSDNALRDVVDEVLAFWIECLARAQVERESARRTLCEEIRDDVPKDHEPFVPVEARLWFALAYTLERSDSQIVREVFTTHPIVFRLAACAMKRSNEKGARALSSNACEVIQVILKALPRGPKAAKSFWERVGVDRADLIEDLFQAALNLPKDRKAEQICALTALKYVYLLLPTGDAVQARQVMNILAADIPHSKATFSAEVQWASRLAACRAVEEQYSEIGVDDAVLTLGDWFSTVGMDWTKSVATDRDLSREATKARNALGGSLVDTIGYVICADAIALSALADPAFFAFEPERWAREKRIRSETPLGELHLKILNTIRQKKRWKINTSMWKYALGFDSMSAINSMHAGVLRPRYVSAVMYAMGLIAPFARNDDESENDAMRGIFPYVEIVPENQENANSLRKFLGKCGEWFFKSLLDCPESQSSKRPLDRSEYTPKCTEGAVMCMMSQRTSLVAAAGEVLKKHYAEDNRENCYKKMFLDDEHTDIPKAVLGATHCALKDVKRMPSETSEDVSELLKAASAPIVQTHHLVKAIDKDDKARLRTFSENVTKVLISSIGVFETITQHAPRRALAADDDILYSMLSMLTMYWKLIKAREQEHIFNRQPANILRNLLAWEPASFIGSAEEGIADAWLDCIGLFKTEVSDEPSSPGVSIRDESDWRQRVRELLSMRGDAALSDNIKEKLKSVFSMVSLFIEGEKENIGDVVVIDEPLPETSSPYRISAAVPTTALDSDEEFGVTPYEEDDEPTSNDPQWLRPTDQKKTRPKRKATKELFASVKRKSNEDVSPSSTKGDAAKSSAFKICKREPTTKTYNLDRRKTVASIELSETAVTCGRVSTTTSGYQVAKAKDYHAINQQQRRISKETTTAVMEVPPPSATSKKSKQRVSTSNASLTRVKKHMTVLPAVNSAERAPALVPVSNVSRQFKPSSSRRSPYRVETLIRSILCLNKEQFKSDTVRARHGDVTLHEKDSHLSRESPPRSFANAHEYREHFIPLILAELRANVDRALQTCDRLYSDDFTVSKLRQEDVANSTSVFETFELSKPLASQANSDNARSVFKTDDLVMIETISYAFEQRNMDLLEDDDPLSPVKERATHYVFGWVESAKKDASNETVVIRMHFAPNSGVRITSMSRKLHTMKTRLKVTRVFELATTLRELQALDVSEHFLSRINNKVLQLSSLFDTLDDADQYIAAPALSAVESSLNPMQRQAVLGACAHEHASSRDLPVLIQGPPGTGKTHVIVSLIAALLNGVDQYGHPVRKRIICTAQTNAAIDHIVDRLVDGSSVHAEVRKCLRGVDVTRIGTDEKIKSGSASERCHVRTKLKEYGVDVEGRENNTYAQNAAYYESKVRDAKAERTKVEAQIRLEVTRLRNRQKSFKDSVPVYSQALVDLEAKKAQLFAIQDAAHAKLKAKLAEEGRIEGSVVVSTPFERVIDRSNVVCGTLSSMAQLVKKPSSAAPRAADSRPYCSVQPFDVVIIDEASQAVEPAALIPLQWIKPDGVIIMVGDSQQLAPTVISRSAQRAYYGYSLFERLSDCGVPTFTLRDQYRMHPDIVKFPSERFYRGLLRSGDGALYEDRVAPWHSFSNCGPYQFFDVKGQMNQDRYETGARSFSNSAEAEFASYCYKKIAVSAQLHKSEVKVGIITPYLDQVRRLRDFVEPLLKKDGALRTWAHVTYGTVDQVQGQEFDAVIISCVRAYLEGDKSAPDPPNTDIGFLRDERRLNVALTRGRYSTWIVGYAEVLKREAVWLDLIENAKTRNVFVEHVKQAPYDEVFTAVPVSATSSRGVDGRAHPIVRHPGVVIQTKNDPRRKAKSEALAKRVVDELAMLDDEPSPLRKPSPAARHVARRSPVAGRAQQRKQERNRHVAKAKKAPASFVPADELSD</sequence>
<evidence type="ECO:0000256" key="4">
    <source>
        <dbReference type="ARBA" id="ARBA00022840"/>
    </source>
</evidence>
<dbReference type="Pfam" id="PF13087">
    <property type="entry name" value="AAA_12"/>
    <property type="match status" value="1"/>
</dbReference>
<dbReference type="EMBL" id="HBDX01003874">
    <property type="protein sequence ID" value="CAD8222617.1"/>
    <property type="molecule type" value="Transcribed_RNA"/>
</dbReference>
<keyword evidence="4" id="KW-0067">ATP-binding</keyword>
<dbReference type="InterPro" id="IPR041677">
    <property type="entry name" value="DNA2/NAM7_AAA_11"/>
</dbReference>
<evidence type="ECO:0000259" key="7">
    <source>
        <dbReference type="Pfam" id="PF13087"/>
    </source>
</evidence>
<dbReference type="GO" id="GO:0006369">
    <property type="term" value="P:termination of RNA polymerase II transcription"/>
    <property type="evidence" value="ECO:0007669"/>
    <property type="project" value="TreeGrafter"/>
</dbReference>
<feature type="region of interest" description="Disordered" evidence="5">
    <location>
        <begin position="1122"/>
        <end position="1144"/>
    </location>
</feature>
<dbReference type="Gene3D" id="3.40.50.300">
    <property type="entry name" value="P-loop containing nucleotide triphosphate hydrolases"/>
    <property type="match status" value="2"/>
</dbReference>
<evidence type="ECO:0000256" key="5">
    <source>
        <dbReference type="SAM" id="MobiDB-lite"/>
    </source>
</evidence>
<proteinExistence type="predicted"/>
<evidence type="ECO:0000256" key="3">
    <source>
        <dbReference type="ARBA" id="ARBA00022806"/>
    </source>
</evidence>
<keyword evidence="1" id="KW-0547">Nucleotide-binding</keyword>
<dbReference type="Pfam" id="PF13086">
    <property type="entry name" value="AAA_11"/>
    <property type="match status" value="1"/>
</dbReference>
<protein>
    <recommendedName>
        <fullName evidence="9">AAA+ ATPase domain-containing protein</fullName>
    </recommendedName>
</protein>
<name>A0A7R9T2J5_9CHLO</name>
<feature type="region of interest" description="Disordered" evidence="5">
    <location>
        <begin position="991"/>
        <end position="1048"/>
    </location>
</feature>
<feature type="domain" description="DNA2/NAM7 helicase-like C-terminal" evidence="7">
    <location>
        <begin position="1776"/>
        <end position="1989"/>
    </location>
</feature>
<dbReference type="CDD" id="cd18808">
    <property type="entry name" value="SF1_C_Upf1"/>
    <property type="match status" value="1"/>
</dbReference>
<dbReference type="SUPFAM" id="SSF52540">
    <property type="entry name" value="P-loop containing nucleoside triphosphate hydrolases"/>
    <property type="match status" value="1"/>
</dbReference>
<gene>
    <name evidence="8" type="ORF">OLUC0939_LOCUS3341</name>
</gene>
<dbReference type="PANTHER" id="PTHR10887:SF495">
    <property type="entry name" value="HELICASE SENATAXIN ISOFORM X1-RELATED"/>
    <property type="match status" value="1"/>
</dbReference>
<accession>A0A7R9T2J5</accession>
<dbReference type="PANTHER" id="PTHR10887">
    <property type="entry name" value="DNA2/NAM7 HELICASE FAMILY"/>
    <property type="match status" value="1"/>
</dbReference>
<evidence type="ECO:0000256" key="2">
    <source>
        <dbReference type="ARBA" id="ARBA00022801"/>
    </source>
</evidence>
<dbReference type="InterPro" id="IPR041679">
    <property type="entry name" value="DNA2/NAM7-like_C"/>
</dbReference>
<dbReference type="GO" id="GO:0001147">
    <property type="term" value="F:transcription termination site sequence-specific DNA binding"/>
    <property type="evidence" value="ECO:0007669"/>
    <property type="project" value="TreeGrafter"/>
</dbReference>
<dbReference type="GO" id="GO:0005694">
    <property type="term" value="C:chromosome"/>
    <property type="evidence" value="ECO:0007669"/>
    <property type="project" value="UniProtKB-ARBA"/>
</dbReference>
<dbReference type="GO" id="GO:0004386">
    <property type="term" value="F:helicase activity"/>
    <property type="evidence" value="ECO:0007669"/>
    <property type="project" value="UniProtKB-KW"/>
</dbReference>
<feature type="region of interest" description="Disordered" evidence="5">
    <location>
        <begin position="2078"/>
        <end position="2134"/>
    </location>
</feature>
<evidence type="ECO:0000313" key="8">
    <source>
        <dbReference type="EMBL" id="CAD8222617.1"/>
    </source>
</evidence>
<feature type="domain" description="DNA2/NAM7 helicase helicase" evidence="6">
    <location>
        <begin position="1455"/>
        <end position="1769"/>
    </location>
</feature>
<dbReference type="GO" id="GO:0005524">
    <property type="term" value="F:ATP binding"/>
    <property type="evidence" value="ECO:0007669"/>
    <property type="project" value="UniProtKB-KW"/>
</dbReference>
<dbReference type="InterPro" id="IPR045055">
    <property type="entry name" value="DNA2/NAM7-like"/>
</dbReference>
<evidence type="ECO:0008006" key="9">
    <source>
        <dbReference type="Google" id="ProtNLM"/>
    </source>
</evidence>
<dbReference type="InterPro" id="IPR047187">
    <property type="entry name" value="SF1_C_Upf1"/>
</dbReference>
<keyword evidence="2" id="KW-0378">Hydrolase</keyword>
<dbReference type="InterPro" id="IPR027417">
    <property type="entry name" value="P-loop_NTPase"/>
</dbReference>
<organism evidence="8">
    <name type="scientific">Ostreococcus sp. 'lucimarinus'</name>
    <dbReference type="NCBI Taxonomy" id="242159"/>
    <lineage>
        <taxon>Eukaryota</taxon>
        <taxon>Viridiplantae</taxon>
        <taxon>Chlorophyta</taxon>
        <taxon>Mamiellophyceae</taxon>
        <taxon>Mamiellales</taxon>
        <taxon>Bathycoccaceae</taxon>
        <taxon>Ostreococcus</taxon>
    </lineage>
</organism>